<dbReference type="Proteomes" id="UP001044222">
    <property type="component" value="Chromosome 10"/>
</dbReference>
<dbReference type="Pfam" id="PF04774">
    <property type="entry name" value="HABP4_PAI-RBP1"/>
    <property type="match status" value="1"/>
</dbReference>
<dbReference type="AlphaFoldDB" id="A0A9D3M2D5"/>
<keyword evidence="12" id="KW-1185">Reference proteome</keyword>
<evidence type="ECO:0000256" key="9">
    <source>
        <dbReference type="SAM" id="MobiDB-lite"/>
    </source>
</evidence>
<comment type="similarity">
    <text evidence="8">Belongs to the SERBP1-HABP4 family.</text>
</comment>
<organism evidence="11 12">
    <name type="scientific">Anguilla anguilla</name>
    <name type="common">European freshwater eel</name>
    <name type="synonym">Muraena anguilla</name>
    <dbReference type="NCBI Taxonomy" id="7936"/>
    <lineage>
        <taxon>Eukaryota</taxon>
        <taxon>Metazoa</taxon>
        <taxon>Chordata</taxon>
        <taxon>Craniata</taxon>
        <taxon>Vertebrata</taxon>
        <taxon>Euteleostomi</taxon>
        <taxon>Actinopterygii</taxon>
        <taxon>Neopterygii</taxon>
        <taxon>Teleostei</taxon>
        <taxon>Anguilliformes</taxon>
        <taxon>Anguillidae</taxon>
        <taxon>Anguilla</taxon>
    </lineage>
</organism>
<feature type="compositionally biased region" description="Basic and acidic residues" evidence="9">
    <location>
        <begin position="65"/>
        <end position="75"/>
    </location>
</feature>
<reference evidence="11" key="1">
    <citation type="submission" date="2021-01" db="EMBL/GenBank/DDBJ databases">
        <title>A chromosome-scale assembly of European eel, Anguilla anguilla.</title>
        <authorList>
            <person name="Henkel C."/>
            <person name="Jong-Raadsen S.A."/>
            <person name="Dufour S."/>
            <person name="Weltzien F.-A."/>
            <person name="Palstra A.P."/>
            <person name="Pelster B."/>
            <person name="Spaink H.P."/>
            <person name="Van Den Thillart G.E."/>
            <person name="Jansen H."/>
            <person name="Zahm M."/>
            <person name="Klopp C."/>
            <person name="Cedric C."/>
            <person name="Louis A."/>
            <person name="Berthelot C."/>
            <person name="Parey E."/>
            <person name="Roest Crollius H."/>
            <person name="Montfort J."/>
            <person name="Robinson-Rechavi M."/>
            <person name="Bucao C."/>
            <person name="Bouchez O."/>
            <person name="Gislard M."/>
            <person name="Lluch J."/>
            <person name="Milhes M."/>
            <person name="Lampietro C."/>
            <person name="Lopez Roques C."/>
            <person name="Donnadieu C."/>
            <person name="Braasch I."/>
            <person name="Desvignes T."/>
            <person name="Postlethwait J."/>
            <person name="Bobe J."/>
            <person name="Guiguen Y."/>
            <person name="Dirks R."/>
        </authorList>
    </citation>
    <scope>NUCLEOTIDE SEQUENCE</scope>
    <source>
        <strain evidence="11">Tag_6206</strain>
        <tissue evidence="11">Liver</tissue>
    </source>
</reference>
<evidence type="ECO:0000256" key="7">
    <source>
        <dbReference type="ARBA" id="ARBA00023242"/>
    </source>
</evidence>
<evidence type="ECO:0000256" key="2">
    <source>
        <dbReference type="ARBA" id="ARBA00004324"/>
    </source>
</evidence>
<feature type="domain" description="Hyaluronan/mRNA-binding protein" evidence="10">
    <location>
        <begin position="146"/>
        <end position="266"/>
    </location>
</feature>
<evidence type="ECO:0000256" key="6">
    <source>
        <dbReference type="ARBA" id="ARBA00022845"/>
    </source>
</evidence>
<evidence type="ECO:0000256" key="8">
    <source>
        <dbReference type="ARBA" id="ARBA00035118"/>
    </source>
</evidence>
<dbReference type="GO" id="GO:0003723">
    <property type="term" value="F:RNA binding"/>
    <property type="evidence" value="ECO:0007669"/>
    <property type="project" value="InterPro"/>
</dbReference>
<evidence type="ECO:0000256" key="5">
    <source>
        <dbReference type="ARBA" id="ARBA00022490"/>
    </source>
</evidence>
<dbReference type="SMART" id="SM01233">
    <property type="entry name" value="HABP4_PAI-RBP1"/>
    <property type="match status" value="1"/>
</dbReference>
<proteinExistence type="inferred from homology"/>
<dbReference type="EMBL" id="JAFIRN010000010">
    <property type="protein sequence ID" value="KAG5841307.1"/>
    <property type="molecule type" value="Genomic_DNA"/>
</dbReference>
<feature type="compositionally biased region" description="Basic and acidic residues" evidence="9">
    <location>
        <begin position="46"/>
        <end position="58"/>
    </location>
</feature>
<comment type="caution">
    <text evidence="11">The sequence shown here is derived from an EMBL/GenBank/DDBJ whole genome shotgun (WGS) entry which is preliminary data.</text>
</comment>
<dbReference type="GO" id="GO:0005730">
    <property type="term" value="C:nucleolus"/>
    <property type="evidence" value="ECO:0007669"/>
    <property type="project" value="UniProtKB-SubCell"/>
</dbReference>
<keyword evidence="5" id="KW-0963">Cytoplasm</keyword>
<keyword evidence="7" id="KW-0539">Nucleus</keyword>
<dbReference type="GO" id="GO:0015030">
    <property type="term" value="C:Cajal body"/>
    <property type="evidence" value="ECO:0007669"/>
    <property type="project" value="UniProtKB-SubCell"/>
</dbReference>
<gene>
    <name evidence="11" type="ORF">ANANG_G00198160</name>
</gene>
<dbReference type="PANTHER" id="PTHR12299:SF30">
    <property type="entry name" value="INTRACELLULAR HYALURONAN-BINDING PROTEIN 4"/>
    <property type="match status" value="1"/>
</dbReference>
<evidence type="ECO:0000313" key="12">
    <source>
        <dbReference type="Proteomes" id="UP001044222"/>
    </source>
</evidence>
<feature type="compositionally biased region" description="Basic and acidic residues" evidence="9">
    <location>
        <begin position="142"/>
        <end position="154"/>
    </location>
</feature>
<dbReference type="InterPro" id="IPR039764">
    <property type="entry name" value="HABP4/SERBP1-like"/>
</dbReference>
<comment type="subcellular location">
    <subcellularLocation>
        <location evidence="1">Cytoplasm</location>
        <location evidence="1">Stress granule</location>
    </subcellularLocation>
    <subcellularLocation>
        <location evidence="2">Nucleus speckle</location>
    </subcellularLocation>
    <subcellularLocation>
        <location evidence="3">Nucleus</location>
        <location evidence="3">Cajal body</location>
    </subcellularLocation>
    <subcellularLocation>
        <location evidence="4">Nucleus</location>
        <location evidence="4">Nucleolus</location>
    </subcellularLocation>
</comment>
<evidence type="ECO:0000256" key="3">
    <source>
        <dbReference type="ARBA" id="ARBA00004408"/>
    </source>
</evidence>
<dbReference type="InterPro" id="IPR006861">
    <property type="entry name" value="HABP4_PAIRBP1-bd"/>
</dbReference>
<dbReference type="GO" id="GO:0010494">
    <property type="term" value="C:cytoplasmic stress granule"/>
    <property type="evidence" value="ECO:0007669"/>
    <property type="project" value="UniProtKB-SubCell"/>
</dbReference>
<dbReference type="InterPro" id="IPR032381">
    <property type="entry name" value="IHABP4_N"/>
</dbReference>
<feature type="region of interest" description="Disordered" evidence="9">
    <location>
        <begin position="46"/>
        <end position="167"/>
    </location>
</feature>
<evidence type="ECO:0000256" key="1">
    <source>
        <dbReference type="ARBA" id="ARBA00004210"/>
    </source>
</evidence>
<dbReference type="GO" id="GO:0016607">
    <property type="term" value="C:nuclear speck"/>
    <property type="evidence" value="ECO:0007669"/>
    <property type="project" value="UniProtKB-SubCell"/>
</dbReference>
<evidence type="ECO:0000313" key="11">
    <source>
        <dbReference type="EMBL" id="KAG5841307.1"/>
    </source>
</evidence>
<protein>
    <recommendedName>
        <fullName evidence="10">Hyaluronan/mRNA-binding protein domain-containing protein</fullName>
    </recommendedName>
</protein>
<dbReference type="PANTHER" id="PTHR12299">
    <property type="entry name" value="HYALURONIC ACID-BINDING PROTEIN 4"/>
    <property type="match status" value="1"/>
</dbReference>
<feature type="compositionally biased region" description="Pro residues" evidence="9">
    <location>
        <begin position="346"/>
        <end position="356"/>
    </location>
</feature>
<dbReference type="Pfam" id="PF16174">
    <property type="entry name" value="IHABP4_N"/>
    <property type="match status" value="1"/>
</dbReference>
<feature type="region of interest" description="Disordered" evidence="9">
    <location>
        <begin position="307"/>
        <end position="375"/>
    </location>
</feature>
<feature type="compositionally biased region" description="Basic and acidic residues" evidence="9">
    <location>
        <begin position="111"/>
        <end position="125"/>
    </location>
</feature>
<keyword evidence="6" id="KW-0810">Translation regulation</keyword>
<dbReference type="GO" id="GO:0045948">
    <property type="term" value="P:positive regulation of translational initiation"/>
    <property type="evidence" value="ECO:0007669"/>
    <property type="project" value="TreeGrafter"/>
</dbReference>
<feature type="compositionally biased region" description="Acidic residues" evidence="9">
    <location>
        <begin position="364"/>
        <end position="375"/>
    </location>
</feature>
<feature type="compositionally biased region" description="Gly residues" evidence="9">
    <location>
        <begin position="317"/>
        <end position="330"/>
    </location>
</feature>
<name>A0A9D3M2D5_ANGAN</name>
<accession>A0A9D3M2D5</accession>
<dbReference type="GO" id="GO:0033120">
    <property type="term" value="P:positive regulation of RNA splicing"/>
    <property type="evidence" value="ECO:0007669"/>
    <property type="project" value="TreeGrafter"/>
</dbReference>
<feature type="region of interest" description="Disordered" evidence="9">
    <location>
        <begin position="196"/>
        <end position="233"/>
    </location>
</feature>
<sequence>MRTDWQPWAKTAMHQDSFGCAVTNRFDQLLDDEADPFDILREAELQKQKKKKKEDLKKANAAKQGKKESQKDRKVPNTGDGGVGHIRNNSGWKRSSRGGHAQNENSGVVATEREERRAVFRERRPNQMVAPQQFPADASQARWDKGGRRREWGRGRGQGYPGNSDGFVQGARKEFVHPVLGLVEGDGCRGCGCRVVDRAGPGDPEDQEAVEPEGQPRAEGEAAEAEAAEEEAAPDVAMEMSLDQWKALQEQSRPKEELKLRKVDASVPSKAVVIHKSKNLEGKGVIEEYEDAYVFRRPANDITTTLAFNFGSLPRPGRGGRGGRGGQGGRGRGRGRGQGQTERALTPPPPPPPPPQAEAVLAPDPDDPEDFPALG</sequence>
<evidence type="ECO:0000256" key="4">
    <source>
        <dbReference type="ARBA" id="ARBA00004604"/>
    </source>
</evidence>
<feature type="compositionally biased region" description="Acidic residues" evidence="9">
    <location>
        <begin position="221"/>
        <end position="233"/>
    </location>
</feature>
<evidence type="ECO:0000259" key="10">
    <source>
        <dbReference type="SMART" id="SM01233"/>
    </source>
</evidence>